<dbReference type="AlphaFoldDB" id="A0AA40A5P7"/>
<keyword evidence="3" id="KW-1185">Reference proteome</keyword>
<gene>
    <name evidence="2" type="ORF">B0T26DRAFT_414207</name>
</gene>
<organism evidence="2 3">
    <name type="scientific">Lasiosphaeria miniovina</name>
    <dbReference type="NCBI Taxonomy" id="1954250"/>
    <lineage>
        <taxon>Eukaryota</taxon>
        <taxon>Fungi</taxon>
        <taxon>Dikarya</taxon>
        <taxon>Ascomycota</taxon>
        <taxon>Pezizomycotina</taxon>
        <taxon>Sordariomycetes</taxon>
        <taxon>Sordariomycetidae</taxon>
        <taxon>Sordariales</taxon>
        <taxon>Lasiosphaeriaceae</taxon>
        <taxon>Lasiosphaeria</taxon>
    </lineage>
</organism>
<dbReference type="EMBL" id="JAUIRO010000006">
    <property type="protein sequence ID" value="KAK0709618.1"/>
    <property type="molecule type" value="Genomic_DNA"/>
</dbReference>
<evidence type="ECO:0000256" key="1">
    <source>
        <dbReference type="SAM" id="MobiDB-lite"/>
    </source>
</evidence>
<reference evidence="2" key="1">
    <citation type="submission" date="2023-06" db="EMBL/GenBank/DDBJ databases">
        <title>Genome-scale phylogeny and comparative genomics of the fungal order Sordariales.</title>
        <authorList>
            <consortium name="Lawrence Berkeley National Laboratory"/>
            <person name="Hensen N."/>
            <person name="Bonometti L."/>
            <person name="Westerberg I."/>
            <person name="Brannstrom I.O."/>
            <person name="Guillou S."/>
            <person name="Cros-Aarteil S."/>
            <person name="Calhoun S."/>
            <person name="Haridas S."/>
            <person name="Kuo A."/>
            <person name="Mondo S."/>
            <person name="Pangilinan J."/>
            <person name="Riley R."/>
            <person name="LaButti K."/>
            <person name="Andreopoulos B."/>
            <person name="Lipzen A."/>
            <person name="Chen C."/>
            <person name="Yanf M."/>
            <person name="Daum C."/>
            <person name="Ng V."/>
            <person name="Clum A."/>
            <person name="Steindorff A."/>
            <person name="Ohm R."/>
            <person name="Martin F."/>
            <person name="Silar P."/>
            <person name="Natvig D."/>
            <person name="Lalanne C."/>
            <person name="Gautier V."/>
            <person name="Ament-velasquez S.L."/>
            <person name="Kruys A."/>
            <person name="Hutchinson M.I."/>
            <person name="Powell A.J."/>
            <person name="Barry K."/>
            <person name="Miller A.N."/>
            <person name="Grigoriev I.V."/>
            <person name="Debuchy R."/>
            <person name="Gladieux P."/>
            <person name="Thoren M.H."/>
            <person name="Johannesson H."/>
        </authorList>
    </citation>
    <scope>NUCLEOTIDE SEQUENCE</scope>
    <source>
        <strain evidence="2">SMH2392-1A</strain>
    </source>
</reference>
<proteinExistence type="predicted"/>
<dbReference type="RefSeq" id="XP_060292922.1">
    <property type="nucleotide sequence ID" value="XM_060434882.1"/>
</dbReference>
<evidence type="ECO:0000313" key="2">
    <source>
        <dbReference type="EMBL" id="KAK0709618.1"/>
    </source>
</evidence>
<dbReference type="GeneID" id="85318152"/>
<comment type="caution">
    <text evidence="2">The sequence shown here is derived from an EMBL/GenBank/DDBJ whole genome shotgun (WGS) entry which is preliminary data.</text>
</comment>
<accession>A0AA40A5P7</accession>
<name>A0AA40A5P7_9PEZI</name>
<feature type="compositionally biased region" description="Polar residues" evidence="1">
    <location>
        <begin position="1"/>
        <end position="12"/>
    </location>
</feature>
<feature type="region of interest" description="Disordered" evidence="1">
    <location>
        <begin position="1"/>
        <end position="20"/>
    </location>
</feature>
<evidence type="ECO:0000313" key="3">
    <source>
        <dbReference type="Proteomes" id="UP001172101"/>
    </source>
</evidence>
<protein>
    <submittedName>
        <fullName evidence="2">Uncharacterized protein</fullName>
    </submittedName>
</protein>
<sequence>MGKLATSATHSLPLSGIAPSPQEPPTAQGFLGMADCQPIAILPRGSSLAPLKQFEGPRLVQTVLPAQIWSALALRDLTLKVGFSMSNEGGNHCLYSFQAPGQNLKHQATACRTCFVVASGCRWLSRLIDAAGMLLGRSWRGSWHHATGNPKRKHPLQVADAGADEIRAACFTKHLHFPDVGSSRRRGNFPIEKGNSSLFCQVHFRPLLSPAIRGRRPMVRGHRLSKPSGEGLFLSSVLRQTPPEHPGRKTGNTWLTCYTDGEQAGRFLELTRGSPLLSPHLPRPTSNGC</sequence>
<dbReference type="Proteomes" id="UP001172101">
    <property type="component" value="Unassembled WGS sequence"/>
</dbReference>